<keyword evidence="5 6" id="KW-0663">Pyridoxal phosphate</keyword>
<dbReference type="PANTHER" id="PTHR43094">
    <property type="entry name" value="AMINOTRANSFERASE"/>
    <property type="match status" value="1"/>
</dbReference>
<organism evidence="7 8">
    <name type="scientific">Inquilinus limosus MP06</name>
    <dbReference type="NCBI Taxonomy" id="1398085"/>
    <lineage>
        <taxon>Bacteria</taxon>
        <taxon>Pseudomonadati</taxon>
        <taxon>Pseudomonadota</taxon>
        <taxon>Alphaproteobacteria</taxon>
        <taxon>Rhodospirillales</taxon>
        <taxon>Rhodospirillaceae</taxon>
        <taxon>Inquilinus</taxon>
    </lineage>
</organism>
<dbReference type="GO" id="GO:0005829">
    <property type="term" value="C:cytosol"/>
    <property type="evidence" value="ECO:0007669"/>
    <property type="project" value="TreeGrafter"/>
</dbReference>
<evidence type="ECO:0000256" key="1">
    <source>
        <dbReference type="ARBA" id="ARBA00001933"/>
    </source>
</evidence>
<dbReference type="InterPro" id="IPR015424">
    <property type="entry name" value="PyrdxlP-dep_Trfase"/>
</dbReference>
<accession>A0A0A0DBH8</accession>
<name>A0A0A0DBH8_9PROT</name>
<dbReference type="NCBIfam" id="NF004767">
    <property type="entry name" value="PRK06105.1"/>
    <property type="match status" value="1"/>
</dbReference>
<dbReference type="PANTHER" id="PTHR43094:SF1">
    <property type="entry name" value="AMINOTRANSFERASE CLASS-III"/>
    <property type="match status" value="1"/>
</dbReference>
<dbReference type="Proteomes" id="UP000029995">
    <property type="component" value="Unassembled WGS sequence"/>
</dbReference>
<dbReference type="Gene3D" id="3.90.1150.10">
    <property type="entry name" value="Aspartate Aminotransferase, domain 1"/>
    <property type="match status" value="1"/>
</dbReference>
<dbReference type="InterPro" id="IPR005814">
    <property type="entry name" value="Aminotrans_3"/>
</dbReference>
<evidence type="ECO:0000313" key="7">
    <source>
        <dbReference type="EMBL" id="KGM35340.1"/>
    </source>
</evidence>
<protein>
    <submittedName>
        <fullName evidence="7">Aminotransferase</fullName>
    </submittedName>
</protein>
<dbReference type="Pfam" id="PF00202">
    <property type="entry name" value="Aminotran_3"/>
    <property type="match status" value="1"/>
</dbReference>
<evidence type="ECO:0000256" key="3">
    <source>
        <dbReference type="ARBA" id="ARBA00022576"/>
    </source>
</evidence>
<dbReference type="InterPro" id="IPR015422">
    <property type="entry name" value="PyrdxlP-dep_Trfase_small"/>
</dbReference>
<evidence type="ECO:0000256" key="5">
    <source>
        <dbReference type="ARBA" id="ARBA00022898"/>
    </source>
</evidence>
<dbReference type="CDD" id="cd00610">
    <property type="entry name" value="OAT_like"/>
    <property type="match status" value="1"/>
</dbReference>
<dbReference type="EMBL" id="JANX01000034">
    <property type="protein sequence ID" value="KGM35340.1"/>
    <property type="molecule type" value="Genomic_DNA"/>
</dbReference>
<dbReference type="PIRSF" id="PIRSF000521">
    <property type="entry name" value="Transaminase_4ab_Lys_Orn"/>
    <property type="match status" value="1"/>
</dbReference>
<evidence type="ECO:0000256" key="2">
    <source>
        <dbReference type="ARBA" id="ARBA00008954"/>
    </source>
</evidence>
<evidence type="ECO:0000256" key="6">
    <source>
        <dbReference type="RuleBase" id="RU003560"/>
    </source>
</evidence>
<dbReference type="InterPro" id="IPR015421">
    <property type="entry name" value="PyrdxlP-dep_Trfase_major"/>
</dbReference>
<evidence type="ECO:0000313" key="8">
    <source>
        <dbReference type="Proteomes" id="UP000029995"/>
    </source>
</evidence>
<keyword evidence="4 7" id="KW-0808">Transferase</keyword>
<dbReference type="SUPFAM" id="SSF53383">
    <property type="entry name" value="PLP-dependent transferases"/>
    <property type="match status" value="1"/>
</dbReference>
<dbReference type="FunFam" id="3.40.640.10:FF:000014">
    <property type="entry name" value="Adenosylmethionine-8-amino-7-oxononanoate aminotransferase, probable"/>
    <property type="match status" value="1"/>
</dbReference>
<dbReference type="GO" id="GO:0008483">
    <property type="term" value="F:transaminase activity"/>
    <property type="evidence" value="ECO:0007669"/>
    <property type="project" value="UniProtKB-KW"/>
</dbReference>
<dbReference type="Gene3D" id="3.40.640.10">
    <property type="entry name" value="Type I PLP-dependent aspartate aminotransferase-like (Major domain)"/>
    <property type="match status" value="1"/>
</dbReference>
<proteinExistence type="inferred from homology"/>
<sequence length="461" mass="50849">MNSFAASRTTAEWKALDTAHHLHPFTDYKSLASEGGSRIITRAEGVWLWDSEGRQLIDGMAGLWCVNVGYGRKELADVAHEQMLELPFYNTFFKTTTPAAAELSAKLAEITPEGLNHVFYANSGSEANDTIVRMVRHYWDLKGKHRKKAIIGRNYGYHGSTMVAVSLCGMGAMHRQADLPFPGFHHVMAPYWYDYGGDLDPEAFGKLAAKAIEDRIKELGADSVAAVIAEPIQGAGGVIIPPASYFPEVQRICRQYDVLLIADEVICGFGRTGEWFGSDLFGIQPDLMTLAKGITSGYLPLSAVMVGDRVARTLIDEGGEFYHGFTYSGHPVACAVALANIRIMEREGLVDRTRTDIGPYFQDRLREAFADHPIVGEVRGVGLIAAIELVQDKATRRRFAEYGTVGTQCRNHCFENDLVMRAVRDAMVLSPPLVISRDEVDELVRRAKVAIDATARDVGKM</sequence>
<dbReference type="RefSeq" id="WP_034832578.1">
    <property type="nucleotide sequence ID" value="NZ_JANX01000034.1"/>
</dbReference>
<dbReference type="PROSITE" id="PS00600">
    <property type="entry name" value="AA_TRANSFER_CLASS_3"/>
    <property type="match status" value="1"/>
</dbReference>
<evidence type="ECO:0000256" key="4">
    <source>
        <dbReference type="ARBA" id="ARBA00022679"/>
    </source>
</evidence>
<dbReference type="OrthoDB" id="9801834at2"/>
<gene>
    <name evidence="7" type="ORF">P409_05140</name>
</gene>
<dbReference type="NCBIfam" id="NF005682">
    <property type="entry name" value="PRK07480.1"/>
    <property type="match status" value="1"/>
</dbReference>
<dbReference type="InterPro" id="IPR049704">
    <property type="entry name" value="Aminotrans_3_PPA_site"/>
</dbReference>
<comment type="similarity">
    <text evidence="2 6">Belongs to the class-III pyridoxal-phosphate-dependent aminotransferase family.</text>
</comment>
<dbReference type="GO" id="GO:0030170">
    <property type="term" value="F:pyridoxal phosphate binding"/>
    <property type="evidence" value="ECO:0007669"/>
    <property type="project" value="InterPro"/>
</dbReference>
<keyword evidence="3 7" id="KW-0032">Aminotransferase</keyword>
<comment type="caution">
    <text evidence="7">The sequence shown here is derived from an EMBL/GenBank/DDBJ whole genome shotgun (WGS) entry which is preliminary data.</text>
</comment>
<dbReference type="AlphaFoldDB" id="A0A0A0DBH8"/>
<comment type="cofactor">
    <cofactor evidence="1">
        <name>pyridoxal 5'-phosphate</name>
        <dbReference type="ChEBI" id="CHEBI:597326"/>
    </cofactor>
</comment>
<reference evidence="7 8" key="1">
    <citation type="submission" date="2014-01" db="EMBL/GenBank/DDBJ databases">
        <title>Genome sequence determination for a cystic fibrosis isolate, Inquilinus limosus.</title>
        <authorList>
            <person name="Pino M."/>
            <person name="Di Conza J."/>
            <person name="Gutkind G."/>
        </authorList>
    </citation>
    <scope>NUCLEOTIDE SEQUENCE [LARGE SCALE GENOMIC DNA]</scope>
    <source>
        <strain evidence="7 8">MP06</strain>
    </source>
</reference>